<organism evidence="1 2">
    <name type="scientific">Scutellospora calospora</name>
    <dbReference type="NCBI Taxonomy" id="85575"/>
    <lineage>
        <taxon>Eukaryota</taxon>
        <taxon>Fungi</taxon>
        <taxon>Fungi incertae sedis</taxon>
        <taxon>Mucoromycota</taxon>
        <taxon>Glomeromycotina</taxon>
        <taxon>Glomeromycetes</taxon>
        <taxon>Diversisporales</taxon>
        <taxon>Gigasporaceae</taxon>
        <taxon>Scutellospora</taxon>
    </lineage>
</organism>
<dbReference type="EMBL" id="CAJVPM010012138">
    <property type="protein sequence ID" value="CAG8586157.1"/>
    <property type="molecule type" value="Genomic_DNA"/>
</dbReference>
<proteinExistence type="predicted"/>
<sequence>MSYIEKYTSLKDVLIKNNNEDVSLMYLEASHYQFGDEDYILDLEKSYEIITRIQAKGDKIYEELLSYIMRSYCEKLESFSYILRDEAKEI</sequence>
<protein>
    <submittedName>
        <fullName evidence="1">7065_t:CDS:1</fullName>
    </submittedName>
</protein>
<name>A0ACA9MH55_9GLOM</name>
<comment type="caution">
    <text evidence="1">The sequence shown here is derived from an EMBL/GenBank/DDBJ whole genome shotgun (WGS) entry which is preliminary data.</text>
</comment>
<keyword evidence="2" id="KW-1185">Reference proteome</keyword>
<dbReference type="Proteomes" id="UP000789860">
    <property type="component" value="Unassembled WGS sequence"/>
</dbReference>
<evidence type="ECO:0000313" key="1">
    <source>
        <dbReference type="EMBL" id="CAG8586157.1"/>
    </source>
</evidence>
<feature type="non-terminal residue" evidence="1">
    <location>
        <position position="90"/>
    </location>
</feature>
<accession>A0ACA9MH55</accession>
<gene>
    <name evidence="1" type="ORF">SCALOS_LOCUS6400</name>
</gene>
<evidence type="ECO:0000313" key="2">
    <source>
        <dbReference type="Proteomes" id="UP000789860"/>
    </source>
</evidence>
<reference evidence="1" key="1">
    <citation type="submission" date="2021-06" db="EMBL/GenBank/DDBJ databases">
        <authorList>
            <person name="Kallberg Y."/>
            <person name="Tangrot J."/>
            <person name="Rosling A."/>
        </authorList>
    </citation>
    <scope>NUCLEOTIDE SEQUENCE</scope>
    <source>
        <strain evidence="1">AU212A</strain>
    </source>
</reference>